<organism evidence="1 2">
    <name type="scientific">Coniosporium tulheliwenetii</name>
    <dbReference type="NCBI Taxonomy" id="3383036"/>
    <lineage>
        <taxon>Eukaryota</taxon>
        <taxon>Fungi</taxon>
        <taxon>Dikarya</taxon>
        <taxon>Ascomycota</taxon>
        <taxon>Pezizomycotina</taxon>
        <taxon>Dothideomycetes</taxon>
        <taxon>Dothideomycetes incertae sedis</taxon>
        <taxon>Coniosporium</taxon>
    </lineage>
</organism>
<reference evidence="1" key="1">
    <citation type="submission" date="2022-10" db="EMBL/GenBank/DDBJ databases">
        <title>Culturing micro-colonial fungi from biological soil crusts in the Mojave desert and describing Neophaeococcomyces mojavensis, and introducing the new genera and species Taxawa tesnikishii.</title>
        <authorList>
            <person name="Kurbessoian T."/>
            <person name="Stajich J.E."/>
        </authorList>
    </citation>
    <scope>NUCLEOTIDE SEQUENCE</scope>
    <source>
        <strain evidence="1">JES_115</strain>
    </source>
</reference>
<dbReference type="EMBL" id="JAPDRP010000028">
    <property type="protein sequence ID" value="KAJ9635139.1"/>
    <property type="molecule type" value="Genomic_DNA"/>
</dbReference>
<gene>
    <name evidence="1" type="ORF">H2199_008625</name>
</gene>
<protein>
    <submittedName>
        <fullName evidence="1">Uncharacterized protein</fullName>
    </submittedName>
</protein>
<evidence type="ECO:0000313" key="2">
    <source>
        <dbReference type="Proteomes" id="UP001172680"/>
    </source>
</evidence>
<accession>A0ACC2YIF8</accession>
<evidence type="ECO:0000313" key="1">
    <source>
        <dbReference type="EMBL" id="KAJ9635139.1"/>
    </source>
</evidence>
<dbReference type="Proteomes" id="UP001172680">
    <property type="component" value="Unassembled WGS sequence"/>
</dbReference>
<proteinExistence type="predicted"/>
<comment type="caution">
    <text evidence="1">The sequence shown here is derived from an EMBL/GenBank/DDBJ whole genome shotgun (WGS) entry which is preliminary data.</text>
</comment>
<sequence length="117" mass="12927">MSRTNALSENDGSLIVSPLALFTCLQWLEDEAHLERLEFKDKGNVRNALAHLLGEADFWLRVHGGPAAACEVRRILKDFQDPSATPFAQGNRTSLTPPDPPPLQKIQAAQCKKHQIG</sequence>
<keyword evidence="2" id="KW-1185">Reference proteome</keyword>
<name>A0ACC2YIF8_9PEZI</name>